<organism evidence="2 3">
    <name type="scientific">Geobacillus thermoleovorans</name>
    <name type="common">Bacillus thermoleovorans</name>
    <dbReference type="NCBI Taxonomy" id="33941"/>
    <lineage>
        <taxon>Bacteria</taxon>
        <taxon>Bacillati</taxon>
        <taxon>Bacillota</taxon>
        <taxon>Bacilli</taxon>
        <taxon>Bacillales</taxon>
        <taxon>Anoxybacillaceae</taxon>
        <taxon>Geobacillus</taxon>
        <taxon>Geobacillus thermoleovorans group</taxon>
    </lineage>
</organism>
<reference evidence="3" key="1">
    <citation type="submission" date="2018-02" db="EMBL/GenBank/DDBJ databases">
        <title>The complete genome of bacterial strain SGAirxxxx.</title>
        <authorList>
            <person name="Schuster S.C."/>
        </authorList>
    </citation>
    <scope>NUCLEOTIDE SEQUENCE [LARGE SCALE GENOMIC DNA]</scope>
    <source>
        <strain evidence="3">SGAir0734</strain>
    </source>
</reference>
<accession>A0A2Z3NAH6</accession>
<protein>
    <submittedName>
        <fullName evidence="2">Amidohydrolase</fullName>
    </submittedName>
</protein>
<dbReference type="PANTHER" id="PTHR43135">
    <property type="entry name" value="ALPHA-D-RIBOSE 1-METHYLPHOSPHONATE 5-TRIPHOSPHATE DIPHOSPHATASE"/>
    <property type="match status" value="1"/>
</dbReference>
<dbReference type="InterPro" id="IPR011059">
    <property type="entry name" value="Metal-dep_hydrolase_composite"/>
</dbReference>
<dbReference type="InterPro" id="IPR032466">
    <property type="entry name" value="Metal_Hydrolase"/>
</dbReference>
<dbReference type="SUPFAM" id="SSF51556">
    <property type="entry name" value="Metallo-dependent hydrolases"/>
    <property type="match status" value="1"/>
</dbReference>
<evidence type="ECO:0000313" key="3">
    <source>
        <dbReference type="Proteomes" id="UP000246996"/>
    </source>
</evidence>
<dbReference type="Gene3D" id="2.30.40.10">
    <property type="entry name" value="Urease, subunit C, domain 1"/>
    <property type="match status" value="1"/>
</dbReference>
<sequence>MVTVISGGTVLVGNGQRMESAHIVIKNGKIKTVATELPDVSSDQVNMIDASGKFITPGLIDVHTHLGIHEEGIGKEGHDFNETSNPTTPHVRAIDGINPKDKGFEDARKAGVTTVQVMPGSANVIGGEMAVIKTAGQTVDEMVVRHPSGMKAAFGENPKRVYGEKGKLPTTRMGIAALFREQFIQAQTYLQKIESGKEVERDLKLENLAKVLKREIPLRAHAHRADDIMTVIRLAKEFGFRYTIEHCTEGHHIANYIAENGVRVSVGPTMSSRSKVELADKGWHTLLALRDAGVSFSITTDHPVVGIEHLMTSAILAVKHGLEESLALQAITLNAAKHLGIEDRVGSIEVGKDADIVIWSGDPFDLRESVELTMINGEIVFQRN</sequence>
<dbReference type="EMBL" id="CP027303">
    <property type="protein sequence ID" value="AWO75868.1"/>
    <property type="molecule type" value="Genomic_DNA"/>
</dbReference>
<evidence type="ECO:0000313" key="2">
    <source>
        <dbReference type="EMBL" id="AWO75868.1"/>
    </source>
</evidence>
<dbReference type="Pfam" id="PF01979">
    <property type="entry name" value="Amidohydro_1"/>
    <property type="match status" value="1"/>
</dbReference>
<gene>
    <name evidence="2" type="ORF">C1N76_16015</name>
</gene>
<dbReference type="SUPFAM" id="SSF51338">
    <property type="entry name" value="Composite domain of metallo-dependent hydrolases"/>
    <property type="match status" value="1"/>
</dbReference>
<dbReference type="Proteomes" id="UP000246996">
    <property type="component" value="Chromosome"/>
</dbReference>
<dbReference type="PANTHER" id="PTHR43135:SF3">
    <property type="entry name" value="ALPHA-D-RIBOSE 1-METHYLPHOSPHONATE 5-TRIPHOSPHATE DIPHOSPHATASE"/>
    <property type="match status" value="1"/>
</dbReference>
<evidence type="ECO:0000259" key="1">
    <source>
        <dbReference type="Pfam" id="PF01979"/>
    </source>
</evidence>
<dbReference type="InterPro" id="IPR006680">
    <property type="entry name" value="Amidohydro-rel"/>
</dbReference>
<dbReference type="RefSeq" id="WP_013523926.1">
    <property type="nucleotide sequence ID" value="NZ_CP017071.1"/>
</dbReference>
<dbReference type="InterPro" id="IPR051781">
    <property type="entry name" value="Metallo-dep_Hydrolase"/>
</dbReference>
<dbReference type="AlphaFoldDB" id="A0A2Z3NAH6"/>
<keyword evidence="2" id="KW-0378">Hydrolase</keyword>
<dbReference type="CDD" id="cd01309">
    <property type="entry name" value="Met_dep_hydrolase_C"/>
    <property type="match status" value="1"/>
</dbReference>
<dbReference type="Gene3D" id="3.20.20.140">
    <property type="entry name" value="Metal-dependent hydrolases"/>
    <property type="match status" value="1"/>
</dbReference>
<proteinExistence type="predicted"/>
<dbReference type="GO" id="GO:0016810">
    <property type="term" value="F:hydrolase activity, acting on carbon-nitrogen (but not peptide) bonds"/>
    <property type="evidence" value="ECO:0007669"/>
    <property type="project" value="InterPro"/>
</dbReference>
<feature type="domain" description="Amidohydrolase-related" evidence="1">
    <location>
        <begin position="54"/>
        <end position="380"/>
    </location>
</feature>
<name>A0A2Z3NAH6_GEOTH</name>